<evidence type="ECO:0000313" key="1">
    <source>
        <dbReference type="EMBL" id="CAB9519113.1"/>
    </source>
</evidence>
<proteinExistence type="predicted"/>
<comment type="caution">
    <text evidence="1">The sequence shown here is derived from an EMBL/GenBank/DDBJ whole genome shotgun (WGS) entry which is preliminary data.</text>
</comment>
<sequence length="140" mass="15534">MPSIEISLSSDSHCAGGANGTIDGGRRTVALYQEHAINDGDLAVHASNLSSTHGYCIEHNGHHYHDIIQVNDEMEDDEVPKEKEEDSSIFLSRTGKHSMDNGVVGHFASMIQYNFASRATMGDTTDIRRRLPVHFVEHRM</sequence>
<organism evidence="1 2">
    <name type="scientific">Seminavis robusta</name>
    <dbReference type="NCBI Taxonomy" id="568900"/>
    <lineage>
        <taxon>Eukaryota</taxon>
        <taxon>Sar</taxon>
        <taxon>Stramenopiles</taxon>
        <taxon>Ochrophyta</taxon>
        <taxon>Bacillariophyta</taxon>
        <taxon>Bacillariophyceae</taxon>
        <taxon>Bacillariophycidae</taxon>
        <taxon>Naviculales</taxon>
        <taxon>Naviculaceae</taxon>
        <taxon>Seminavis</taxon>
    </lineage>
</organism>
<accession>A0A9N8HL10</accession>
<name>A0A9N8HL10_9STRA</name>
<keyword evidence="2" id="KW-1185">Reference proteome</keyword>
<protein>
    <submittedName>
        <fullName evidence="1">Uncharacterized protein</fullName>
    </submittedName>
</protein>
<evidence type="ECO:0000313" key="2">
    <source>
        <dbReference type="Proteomes" id="UP001153069"/>
    </source>
</evidence>
<reference evidence="1" key="1">
    <citation type="submission" date="2020-06" db="EMBL/GenBank/DDBJ databases">
        <authorList>
            <consortium name="Plant Systems Biology data submission"/>
        </authorList>
    </citation>
    <scope>NUCLEOTIDE SEQUENCE</scope>
    <source>
        <strain evidence="1">D6</strain>
    </source>
</reference>
<dbReference type="Proteomes" id="UP001153069">
    <property type="component" value="Unassembled WGS sequence"/>
</dbReference>
<dbReference type="EMBL" id="CAICTM010000987">
    <property type="protein sequence ID" value="CAB9519113.1"/>
    <property type="molecule type" value="Genomic_DNA"/>
</dbReference>
<gene>
    <name evidence="1" type="ORF">SEMRO_989_G228520.1</name>
</gene>
<dbReference type="AlphaFoldDB" id="A0A9N8HL10"/>